<evidence type="ECO:0000256" key="6">
    <source>
        <dbReference type="ARBA" id="ARBA00022977"/>
    </source>
</evidence>
<keyword evidence="3 10" id="KW-0808">Transferase</keyword>
<reference evidence="15" key="1">
    <citation type="journal article" date="2019" name="Int. J. Syst. Evol. Microbiol.">
        <title>The Global Catalogue of Microorganisms (GCM) 10K type strain sequencing project: providing services to taxonomists for standard genome sequencing and annotation.</title>
        <authorList>
            <consortium name="The Broad Institute Genomics Platform"/>
            <consortium name="The Broad Institute Genome Sequencing Center for Infectious Disease"/>
            <person name="Wu L."/>
            <person name="Ma J."/>
        </authorList>
    </citation>
    <scope>NUCLEOTIDE SEQUENCE [LARGE SCALE GENOMIC DNA]</scope>
    <source>
        <strain evidence="15">JCM 17979</strain>
    </source>
</reference>
<dbReference type="InterPro" id="IPR034291">
    <property type="entry name" value="TMP_synthase"/>
</dbReference>
<feature type="binding site" evidence="10">
    <location>
        <position position="136"/>
    </location>
    <ligand>
        <name>4-amino-2-methyl-5-(diphosphooxymethyl)pyrimidine</name>
        <dbReference type="ChEBI" id="CHEBI:57841"/>
    </ligand>
</feature>
<dbReference type="Gene3D" id="3.20.20.70">
    <property type="entry name" value="Aldolase class I"/>
    <property type="match status" value="1"/>
</dbReference>
<comment type="caution">
    <text evidence="10">Lacks conserved residue(s) required for the propagation of feature annotation.</text>
</comment>
<keyword evidence="15" id="KW-1185">Reference proteome</keyword>
<evidence type="ECO:0000256" key="12">
    <source>
        <dbReference type="RuleBase" id="RU004253"/>
    </source>
</evidence>
<keyword evidence="4 10" id="KW-0479">Metal-binding</keyword>
<dbReference type="Proteomes" id="UP001500928">
    <property type="component" value="Unassembled WGS sequence"/>
</dbReference>
<comment type="caution">
    <text evidence="14">The sequence shown here is derived from an EMBL/GenBank/DDBJ whole genome shotgun (WGS) entry which is preliminary data.</text>
</comment>
<dbReference type="InterPro" id="IPR013785">
    <property type="entry name" value="Aldolase_TIM"/>
</dbReference>
<dbReference type="PANTHER" id="PTHR20857:SF15">
    <property type="entry name" value="THIAMINE-PHOSPHATE SYNTHASE"/>
    <property type="match status" value="1"/>
</dbReference>
<proteinExistence type="inferred from homology"/>
<dbReference type="RefSeq" id="WP_345423742.1">
    <property type="nucleotide sequence ID" value="NZ_BAABHO010000070.1"/>
</dbReference>
<feature type="binding site" evidence="10">
    <location>
        <position position="164"/>
    </location>
    <ligand>
        <name>2-[(2R,5Z)-2-carboxy-4-methylthiazol-5(2H)-ylidene]ethyl phosphate</name>
        <dbReference type="ChEBI" id="CHEBI:62899"/>
    </ligand>
</feature>
<dbReference type="PANTHER" id="PTHR20857">
    <property type="entry name" value="THIAMINE-PHOSPHATE PYROPHOSPHORYLASE"/>
    <property type="match status" value="1"/>
</dbReference>
<evidence type="ECO:0000256" key="10">
    <source>
        <dbReference type="HAMAP-Rule" id="MF_00097"/>
    </source>
</evidence>
<feature type="binding site" evidence="10">
    <location>
        <position position="69"/>
    </location>
    <ligand>
        <name>4-amino-2-methyl-5-(diphosphooxymethyl)pyrimidine</name>
        <dbReference type="ChEBI" id="CHEBI:57841"/>
    </ligand>
</feature>
<evidence type="ECO:0000256" key="3">
    <source>
        <dbReference type="ARBA" id="ARBA00022679"/>
    </source>
</evidence>
<evidence type="ECO:0000256" key="8">
    <source>
        <dbReference type="ARBA" id="ARBA00047851"/>
    </source>
</evidence>
<dbReference type="SUPFAM" id="SSF51391">
    <property type="entry name" value="Thiamin phosphate synthase"/>
    <property type="match status" value="1"/>
</dbReference>
<comment type="catalytic activity">
    <reaction evidence="8 10 11">
        <text>2-(2-carboxy-4-methylthiazol-5-yl)ethyl phosphate + 4-amino-2-methyl-5-(diphosphooxymethyl)pyrimidine + 2 H(+) = thiamine phosphate + CO2 + diphosphate</text>
        <dbReference type="Rhea" id="RHEA:47848"/>
        <dbReference type="ChEBI" id="CHEBI:15378"/>
        <dbReference type="ChEBI" id="CHEBI:16526"/>
        <dbReference type="ChEBI" id="CHEBI:33019"/>
        <dbReference type="ChEBI" id="CHEBI:37575"/>
        <dbReference type="ChEBI" id="CHEBI:57841"/>
        <dbReference type="ChEBI" id="CHEBI:62890"/>
        <dbReference type="EC" id="2.5.1.3"/>
    </reaction>
</comment>
<keyword evidence="5 10" id="KW-0460">Magnesium</keyword>
<feature type="binding site" evidence="10">
    <location>
        <position position="108"/>
    </location>
    <ligand>
        <name>4-amino-2-methyl-5-(diphosphooxymethyl)pyrimidine</name>
        <dbReference type="ChEBI" id="CHEBI:57841"/>
    </ligand>
</feature>
<feature type="binding site" evidence="10">
    <location>
        <begin position="133"/>
        <end position="135"/>
    </location>
    <ligand>
        <name>2-[(2R,5Z)-2-carboxy-4-methylthiazol-5(2H)-ylidene]ethyl phosphate</name>
        <dbReference type="ChEBI" id="CHEBI:62899"/>
    </ligand>
</feature>
<comment type="pathway">
    <text evidence="2 10 12">Cofactor biosynthesis; thiamine diphosphate biosynthesis; thiamine phosphate from 4-amino-2-methyl-5-diphosphomethylpyrimidine and 4-methyl-5-(2-phosphoethyl)-thiazole: step 1/1.</text>
</comment>
<name>A0ABP9CJK3_9PSEU</name>
<evidence type="ECO:0000256" key="11">
    <source>
        <dbReference type="RuleBase" id="RU003826"/>
    </source>
</evidence>
<gene>
    <name evidence="14" type="primary">thiE_2</name>
    <name evidence="10" type="synonym">thiE</name>
    <name evidence="14" type="ORF">GCM10023200_55100</name>
</gene>
<comment type="similarity">
    <text evidence="10 11">Belongs to the thiamine-phosphate synthase family.</text>
</comment>
<evidence type="ECO:0000256" key="4">
    <source>
        <dbReference type="ARBA" id="ARBA00022723"/>
    </source>
</evidence>
<dbReference type="HAMAP" id="MF_00097">
    <property type="entry name" value="TMP_synthase"/>
    <property type="match status" value="1"/>
</dbReference>
<evidence type="ECO:0000256" key="9">
    <source>
        <dbReference type="ARBA" id="ARBA00047883"/>
    </source>
</evidence>
<comment type="catalytic activity">
    <reaction evidence="9 10 11">
        <text>2-[(2R,5Z)-2-carboxy-4-methylthiazol-5(2H)-ylidene]ethyl phosphate + 4-amino-2-methyl-5-(diphosphooxymethyl)pyrimidine + 2 H(+) = thiamine phosphate + CO2 + diphosphate</text>
        <dbReference type="Rhea" id="RHEA:47844"/>
        <dbReference type="ChEBI" id="CHEBI:15378"/>
        <dbReference type="ChEBI" id="CHEBI:16526"/>
        <dbReference type="ChEBI" id="CHEBI:33019"/>
        <dbReference type="ChEBI" id="CHEBI:37575"/>
        <dbReference type="ChEBI" id="CHEBI:57841"/>
        <dbReference type="ChEBI" id="CHEBI:62899"/>
        <dbReference type="EC" id="2.5.1.3"/>
    </reaction>
</comment>
<comment type="function">
    <text evidence="1 10">Condenses 4-methyl-5-(beta-hydroxyethyl)thiazole monophosphate (THZ-P) and 2-methyl-4-amino-5-hydroxymethyl pyrimidine pyrophosphate (HMP-PP) to form thiamine monophosphate (TMP).</text>
</comment>
<dbReference type="InterPro" id="IPR022998">
    <property type="entry name" value="ThiamineP_synth_TenI"/>
</dbReference>
<dbReference type="NCBIfam" id="TIGR00693">
    <property type="entry name" value="thiE"/>
    <property type="match status" value="1"/>
</dbReference>
<protein>
    <recommendedName>
        <fullName evidence="10">Thiamine-phosphate synthase</fullName>
        <shortName evidence="10">TP synthase</shortName>
        <shortName evidence="10">TPS</shortName>
        <ecNumber evidence="10">2.5.1.3</ecNumber>
    </recommendedName>
    <alternativeName>
        <fullName evidence="10">Thiamine-phosphate pyrophosphorylase</fullName>
        <shortName evidence="10">TMP pyrophosphorylase</shortName>
        <shortName evidence="10">TMP-PPase</shortName>
    </alternativeName>
</protein>
<evidence type="ECO:0000256" key="2">
    <source>
        <dbReference type="ARBA" id="ARBA00005165"/>
    </source>
</evidence>
<feature type="binding site" evidence="10">
    <location>
        <position position="89"/>
    </location>
    <ligand>
        <name>Mg(2+)</name>
        <dbReference type="ChEBI" id="CHEBI:18420"/>
    </ligand>
</feature>
<comment type="cofactor">
    <cofactor evidence="10">
        <name>Mg(2+)</name>
        <dbReference type="ChEBI" id="CHEBI:18420"/>
    </cofactor>
    <text evidence="10">Binds 1 Mg(2+) ion per subunit.</text>
</comment>
<accession>A0ABP9CJK3</accession>
<evidence type="ECO:0000256" key="1">
    <source>
        <dbReference type="ARBA" id="ARBA00003814"/>
    </source>
</evidence>
<evidence type="ECO:0000256" key="5">
    <source>
        <dbReference type="ARBA" id="ARBA00022842"/>
    </source>
</evidence>
<keyword evidence="6 10" id="KW-0784">Thiamine biosynthesis</keyword>
<comment type="catalytic activity">
    <reaction evidence="7 10 11">
        <text>4-methyl-5-(2-phosphooxyethyl)-thiazole + 4-amino-2-methyl-5-(diphosphooxymethyl)pyrimidine + H(+) = thiamine phosphate + diphosphate</text>
        <dbReference type="Rhea" id="RHEA:22328"/>
        <dbReference type="ChEBI" id="CHEBI:15378"/>
        <dbReference type="ChEBI" id="CHEBI:33019"/>
        <dbReference type="ChEBI" id="CHEBI:37575"/>
        <dbReference type="ChEBI" id="CHEBI:57841"/>
        <dbReference type="ChEBI" id="CHEBI:58296"/>
        <dbReference type="EC" id="2.5.1.3"/>
    </reaction>
</comment>
<dbReference type="CDD" id="cd00564">
    <property type="entry name" value="TMP_TenI"/>
    <property type="match status" value="1"/>
</dbReference>
<organism evidence="14 15">
    <name type="scientific">Actinomycetospora chlora</name>
    <dbReference type="NCBI Taxonomy" id="663608"/>
    <lineage>
        <taxon>Bacteria</taxon>
        <taxon>Bacillati</taxon>
        <taxon>Actinomycetota</taxon>
        <taxon>Actinomycetes</taxon>
        <taxon>Pseudonocardiales</taxon>
        <taxon>Pseudonocardiaceae</taxon>
        <taxon>Actinomycetospora</taxon>
    </lineage>
</organism>
<dbReference type="Pfam" id="PF02581">
    <property type="entry name" value="TMP-TENI"/>
    <property type="match status" value="1"/>
</dbReference>
<evidence type="ECO:0000256" key="7">
    <source>
        <dbReference type="ARBA" id="ARBA00047334"/>
    </source>
</evidence>
<evidence type="ECO:0000313" key="15">
    <source>
        <dbReference type="Proteomes" id="UP001500928"/>
    </source>
</evidence>
<evidence type="ECO:0000313" key="14">
    <source>
        <dbReference type="EMBL" id="GAA4810332.1"/>
    </source>
</evidence>
<sequence>MTPLDPRLYLVVDPVHGPPDPLAVVRDAVDGGVTAVQVRAPRATGLALYEATVGVLLALRGSGVAVVVDDRLDVALAAGADGVHLGRHDLPPEAARRVAGPEPSIGWSVTGPDDLDTALDAVDLLGIGPVFATATKPDAAPATGVDGLRRLATAVDVPSVAIGGIDTGNAAAVLAAGVDGLAVSSATAAPPTRARPPGPCA</sequence>
<feature type="binding site" evidence="10">
    <location>
        <position position="70"/>
    </location>
    <ligand>
        <name>Mg(2+)</name>
        <dbReference type="ChEBI" id="CHEBI:18420"/>
    </ligand>
</feature>
<dbReference type="EC" id="2.5.1.3" evidence="10"/>
<evidence type="ECO:0000259" key="13">
    <source>
        <dbReference type="Pfam" id="PF02581"/>
    </source>
</evidence>
<dbReference type="EMBL" id="BAABHO010000070">
    <property type="protein sequence ID" value="GAA4810332.1"/>
    <property type="molecule type" value="Genomic_DNA"/>
</dbReference>
<dbReference type="InterPro" id="IPR036206">
    <property type="entry name" value="ThiamineP_synth_sf"/>
</dbReference>
<feature type="domain" description="Thiamine phosphate synthase/TenI" evidence="13">
    <location>
        <begin position="8"/>
        <end position="186"/>
    </location>
</feature>